<dbReference type="PANTHER" id="PTHR43380">
    <property type="entry name" value="2-OXOISOVALERATE DEHYDROGENASE SUBUNIT ALPHA, MITOCHONDRIAL"/>
    <property type="match status" value="1"/>
</dbReference>
<accession>T1IQP4</accession>
<evidence type="ECO:0000256" key="1">
    <source>
        <dbReference type="ARBA" id="ARBA00001964"/>
    </source>
</evidence>
<dbReference type="PhylomeDB" id="T1IQP4"/>
<reference evidence="11" key="2">
    <citation type="submission" date="2015-02" db="UniProtKB">
        <authorList>
            <consortium name="EnsemblMetazoa"/>
        </authorList>
    </citation>
    <scope>IDENTIFICATION</scope>
</reference>
<protein>
    <recommendedName>
        <fullName evidence="9">2-oxoisovalerate dehydrogenase subunit alpha</fullName>
        <ecNumber evidence="9">1.2.4.4</ecNumber>
    </recommendedName>
    <alternativeName>
        <fullName evidence="9">Branched-chain alpha-keto acid dehydrogenase E1 component alpha chain</fullName>
    </alternativeName>
</protein>
<evidence type="ECO:0000256" key="9">
    <source>
        <dbReference type="RuleBase" id="RU365014"/>
    </source>
</evidence>
<evidence type="ECO:0000256" key="2">
    <source>
        <dbReference type="ARBA" id="ARBA00004305"/>
    </source>
</evidence>
<proteinExistence type="inferred from homology"/>
<dbReference type="GO" id="GO:0009083">
    <property type="term" value="P:branched-chain amino acid catabolic process"/>
    <property type="evidence" value="ECO:0007669"/>
    <property type="project" value="TreeGrafter"/>
</dbReference>
<dbReference type="STRING" id="126957.T1IQP4"/>
<evidence type="ECO:0000256" key="5">
    <source>
        <dbReference type="ARBA" id="ARBA00022946"/>
    </source>
</evidence>
<dbReference type="GO" id="GO:0003863">
    <property type="term" value="F:branched-chain 2-oxo acid dehydrogenase activity"/>
    <property type="evidence" value="ECO:0007669"/>
    <property type="project" value="UniProtKB-EC"/>
</dbReference>
<dbReference type="EC" id="1.2.4.4" evidence="9"/>
<dbReference type="InterPro" id="IPR001017">
    <property type="entry name" value="DH_E1"/>
</dbReference>
<evidence type="ECO:0000256" key="3">
    <source>
        <dbReference type="ARBA" id="ARBA00008646"/>
    </source>
</evidence>
<evidence type="ECO:0000256" key="7">
    <source>
        <dbReference type="ARBA" id="ARBA00023002"/>
    </source>
</evidence>
<dbReference type="HOGENOM" id="CLU_029393_1_2_1"/>
<evidence type="ECO:0000256" key="4">
    <source>
        <dbReference type="ARBA" id="ARBA00022723"/>
    </source>
</evidence>
<evidence type="ECO:0000259" key="10">
    <source>
        <dbReference type="Pfam" id="PF00676"/>
    </source>
</evidence>
<dbReference type="InterPro" id="IPR029061">
    <property type="entry name" value="THDP-binding"/>
</dbReference>
<comment type="subcellular location">
    <subcellularLocation>
        <location evidence="2">Mitochondrion matrix</location>
    </subcellularLocation>
</comment>
<dbReference type="CDD" id="cd02000">
    <property type="entry name" value="TPP_E1_PDC_ADC_BCADC"/>
    <property type="match status" value="1"/>
</dbReference>
<dbReference type="Proteomes" id="UP000014500">
    <property type="component" value="Unassembled WGS sequence"/>
</dbReference>
<dbReference type="OMA" id="GMFRGVN"/>
<feature type="domain" description="Dehydrogenase E1 component" evidence="10">
    <location>
        <begin position="102"/>
        <end position="401"/>
    </location>
</feature>
<organism evidence="11 12">
    <name type="scientific">Strigamia maritima</name>
    <name type="common">European centipede</name>
    <name type="synonym">Geophilus maritimus</name>
    <dbReference type="NCBI Taxonomy" id="126957"/>
    <lineage>
        <taxon>Eukaryota</taxon>
        <taxon>Metazoa</taxon>
        <taxon>Ecdysozoa</taxon>
        <taxon>Arthropoda</taxon>
        <taxon>Myriapoda</taxon>
        <taxon>Chilopoda</taxon>
        <taxon>Pleurostigmophora</taxon>
        <taxon>Geophilomorpha</taxon>
        <taxon>Linotaeniidae</taxon>
        <taxon>Strigamia</taxon>
    </lineage>
</organism>
<sequence length="448" mass="51166">MSLSLVFKILRPRKALFSNLRIKKFSNTFSHVGSRLFSSSSTPDDQPNFPGSKSQFTDKLDFIRSDLYDGIPVYRVMDRKGNIINESEDPKLDKDLLVKIYQKMTLLNTMDRILYESQRQGRISFYMTNYGEEGTHMGSAAALNDKDLVFGQYREAGVLMWRGFSLDQFMNQCYSNCKDLGKGRQMPVHYGSPEHHFVTISSTLATQMPQAVGAAYSFKRAQNGLCVICYFGEGAASEGDAHAAFNFAATLDCPIIFFCRNNGYAISTPTHEQYRGDGIAGRGPAYGLASIRVDGNDVLAVYNVTKAARRIVTEEGRPVLIEAMTYRIGHHSTSDDSTAYRSVDEVRYWDEKDHPISRLRRFMKKQNLWDDDKEKAWKDESKKQVMKSFAKAEKLKKPAPELLFTDVYDELTPHLQEQMDEMKRHVSKHADHYPLKNFEEMTPFAEEK</sequence>
<keyword evidence="9" id="KW-0786">Thiamine pyrophosphate</keyword>
<reference evidence="12" key="1">
    <citation type="submission" date="2011-05" db="EMBL/GenBank/DDBJ databases">
        <authorList>
            <person name="Richards S.R."/>
            <person name="Qu J."/>
            <person name="Jiang H."/>
            <person name="Jhangiani S.N."/>
            <person name="Agravi P."/>
            <person name="Goodspeed R."/>
            <person name="Gross S."/>
            <person name="Mandapat C."/>
            <person name="Jackson L."/>
            <person name="Mathew T."/>
            <person name="Pu L."/>
            <person name="Thornton R."/>
            <person name="Saada N."/>
            <person name="Wilczek-Boney K.B."/>
            <person name="Lee S."/>
            <person name="Kovar C."/>
            <person name="Wu Y."/>
            <person name="Scherer S.E."/>
            <person name="Worley K.C."/>
            <person name="Muzny D.M."/>
            <person name="Gibbs R."/>
        </authorList>
    </citation>
    <scope>NUCLEOTIDE SEQUENCE</scope>
    <source>
        <strain evidence="12">Brora</strain>
    </source>
</reference>
<evidence type="ECO:0000313" key="11">
    <source>
        <dbReference type="EnsemblMetazoa" id="SMAR003366-PA"/>
    </source>
</evidence>
<keyword evidence="12" id="KW-1185">Reference proteome</keyword>
<dbReference type="SUPFAM" id="SSF52518">
    <property type="entry name" value="Thiamin diphosphate-binding fold (THDP-binding)"/>
    <property type="match status" value="1"/>
</dbReference>
<keyword evidence="6" id="KW-0630">Potassium</keyword>
<keyword evidence="5" id="KW-0809">Transit peptide</keyword>
<comment type="cofactor">
    <cofactor evidence="1 9">
        <name>thiamine diphosphate</name>
        <dbReference type="ChEBI" id="CHEBI:58937"/>
    </cofactor>
</comment>
<dbReference type="FunFam" id="3.40.50.970:FF:000015">
    <property type="entry name" value="2-oxoisovalerate dehydrogenase subunit alpha"/>
    <property type="match status" value="1"/>
</dbReference>
<dbReference type="GO" id="GO:0005759">
    <property type="term" value="C:mitochondrial matrix"/>
    <property type="evidence" value="ECO:0007669"/>
    <property type="project" value="UniProtKB-SubCell"/>
</dbReference>
<dbReference type="EMBL" id="JH431312">
    <property type="status" value="NOT_ANNOTATED_CDS"/>
    <property type="molecule type" value="Genomic_DNA"/>
</dbReference>
<dbReference type="PANTHER" id="PTHR43380:SF1">
    <property type="entry name" value="2-OXOISOVALERATE DEHYDROGENASE SUBUNIT ALPHA, MITOCHONDRIAL"/>
    <property type="match status" value="1"/>
</dbReference>
<dbReference type="eggNOG" id="KOG1182">
    <property type="taxonomic scope" value="Eukaryota"/>
</dbReference>
<keyword evidence="7 9" id="KW-0560">Oxidoreductase</keyword>
<comment type="function">
    <text evidence="9">The branched-chain alpha-keto dehydrogenase complex catalyzes the overall conversion of alpha-keto acids to acyl-CoA and CO(2). It contains multiple copies of three enzymatic components: branched-chain alpha-keto acid decarboxylase (E1), lipoamide acyltransferase (E2) and lipoamide dehydrogenase (E3).</text>
</comment>
<dbReference type="Pfam" id="PF00676">
    <property type="entry name" value="E1_dh"/>
    <property type="match status" value="1"/>
</dbReference>
<comment type="catalytic activity">
    <reaction evidence="9">
        <text>N(6)-[(R)-lipoyl]-L-lysyl-[protein] + 3-methyl-2-oxobutanoate + H(+) = N(6)-[(R)-S(8)-2-methylpropanoyldihydrolipoyl]-L-lysyl-[protein] + CO2</text>
        <dbReference type="Rhea" id="RHEA:13457"/>
        <dbReference type="Rhea" id="RHEA-COMP:10474"/>
        <dbReference type="Rhea" id="RHEA-COMP:10497"/>
        <dbReference type="ChEBI" id="CHEBI:11851"/>
        <dbReference type="ChEBI" id="CHEBI:15378"/>
        <dbReference type="ChEBI" id="CHEBI:16526"/>
        <dbReference type="ChEBI" id="CHEBI:83099"/>
        <dbReference type="ChEBI" id="CHEBI:83142"/>
        <dbReference type="EC" id="1.2.4.4"/>
    </reaction>
</comment>
<dbReference type="EnsemblMetazoa" id="SMAR003366-RA">
    <property type="protein sequence ID" value="SMAR003366-PA"/>
    <property type="gene ID" value="SMAR003366"/>
</dbReference>
<dbReference type="InterPro" id="IPR050771">
    <property type="entry name" value="Alpha-ketoacid_DH_E1_comp"/>
</dbReference>
<dbReference type="GO" id="GO:0046872">
    <property type="term" value="F:metal ion binding"/>
    <property type="evidence" value="ECO:0007669"/>
    <property type="project" value="UniProtKB-KW"/>
</dbReference>
<name>T1IQP4_STRMM</name>
<evidence type="ECO:0000256" key="8">
    <source>
        <dbReference type="ARBA" id="ARBA00023128"/>
    </source>
</evidence>
<keyword evidence="4" id="KW-0479">Metal-binding</keyword>
<keyword evidence="8" id="KW-0496">Mitochondrion</keyword>
<evidence type="ECO:0000313" key="12">
    <source>
        <dbReference type="Proteomes" id="UP000014500"/>
    </source>
</evidence>
<evidence type="ECO:0000256" key="6">
    <source>
        <dbReference type="ARBA" id="ARBA00022958"/>
    </source>
</evidence>
<comment type="similarity">
    <text evidence="3 9">Belongs to the BCKDHA family.</text>
</comment>
<dbReference type="Gene3D" id="3.40.50.970">
    <property type="match status" value="1"/>
</dbReference>
<dbReference type="AlphaFoldDB" id="T1IQP4"/>